<accession>A0AAW2YP03</accession>
<evidence type="ECO:0000256" key="1">
    <source>
        <dbReference type="ARBA" id="ARBA00001798"/>
    </source>
</evidence>
<keyword evidence="4" id="KW-0479">Metal-binding</keyword>
<dbReference type="GO" id="GO:0008270">
    <property type="term" value="F:zinc ion binding"/>
    <property type="evidence" value="ECO:0007669"/>
    <property type="project" value="UniProtKB-KW"/>
</dbReference>
<evidence type="ECO:0000256" key="7">
    <source>
        <dbReference type="ARBA" id="ARBA00022786"/>
    </source>
</evidence>
<dbReference type="EMBL" id="JAOPGA020000460">
    <property type="protein sequence ID" value="KAL0478681.1"/>
    <property type="molecule type" value="Genomic_DNA"/>
</dbReference>
<evidence type="ECO:0000256" key="3">
    <source>
        <dbReference type="ARBA" id="ARBA00022679"/>
    </source>
</evidence>
<proteinExistence type="predicted"/>
<keyword evidence="3" id="KW-0808">Transferase</keyword>
<dbReference type="AlphaFoldDB" id="A0AAW2YP03"/>
<keyword evidence="7" id="KW-0833">Ubl conjugation pathway</keyword>
<dbReference type="EC" id="2.3.2.31" evidence="2"/>
<dbReference type="InterPro" id="IPR001660">
    <property type="entry name" value="SAM"/>
</dbReference>
<dbReference type="PROSITE" id="PS50105">
    <property type="entry name" value="SAM_DOMAIN"/>
    <property type="match status" value="1"/>
</dbReference>
<dbReference type="Proteomes" id="UP001431209">
    <property type="component" value="Unassembled WGS sequence"/>
</dbReference>
<dbReference type="GO" id="GO:0016567">
    <property type="term" value="P:protein ubiquitination"/>
    <property type="evidence" value="ECO:0007669"/>
    <property type="project" value="InterPro"/>
</dbReference>
<evidence type="ECO:0000259" key="10">
    <source>
        <dbReference type="PROSITE" id="PS51873"/>
    </source>
</evidence>
<comment type="caution">
    <text evidence="11">The sequence shown here is derived from an EMBL/GenBank/DDBJ whole genome shotgun (WGS) entry which is preliminary data.</text>
</comment>
<evidence type="ECO:0000313" key="11">
    <source>
        <dbReference type="EMBL" id="KAL0478681.1"/>
    </source>
</evidence>
<evidence type="ECO:0000256" key="6">
    <source>
        <dbReference type="ARBA" id="ARBA00022771"/>
    </source>
</evidence>
<dbReference type="GO" id="GO:0061630">
    <property type="term" value="F:ubiquitin protein ligase activity"/>
    <property type="evidence" value="ECO:0007669"/>
    <property type="project" value="UniProtKB-EC"/>
</dbReference>
<dbReference type="CDD" id="cd20335">
    <property type="entry name" value="BRcat_RBR"/>
    <property type="match status" value="1"/>
</dbReference>
<dbReference type="Gene3D" id="1.10.150.50">
    <property type="entry name" value="Transcription Factor, Ets-1"/>
    <property type="match status" value="1"/>
</dbReference>
<dbReference type="InterPro" id="IPR013761">
    <property type="entry name" value="SAM/pointed_sf"/>
</dbReference>
<evidence type="ECO:0000313" key="12">
    <source>
        <dbReference type="Proteomes" id="UP001431209"/>
    </source>
</evidence>
<reference evidence="11 12" key="1">
    <citation type="submission" date="2024-03" db="EMBL/GenBank/DDBJ databases">
        <title>The Acrasis kona genome and developmental transcriptomes reveal deep origins of eukaryotic multicellular pathways.</title>
        <authorList>
            <person name="Sheikh S."/>
            <person name="Fu C.-J."/>
            <person name="Brown M.W."/>
            <person name="Baldauf S.L."/>
        </authorList>
    </citation>
    <scope>NUCLEOTIDE SEQUENCE [LARGE SCALE GENOMIC DNA]</scope>
    <source>
        <strain evidence="11 12">ATCC MYA-3509</strain>
    </source>
</reference>
<dbReference type="CDD" id="cd22584">
    <property type="entry name" value="Rcat_RBR_unk"/>
    <property type="match status" value="1"/>
</dbReference>
<evidence type="ECO:0000256" key="5">
    <source>
        <dbReference type="ARBA" id="ARBA00022737"/>
    </source>
</evidence>
<dbReference type="InterPro" id="IPR002867">
    <property type="entry name" value="IBR_dom"/>
</dbReference>
<dbReference type="Gene3D" id="3.30.40.10">
    <property type="entry name" value="Zinc/RING finger domain, C3HC4 (zinc finger)"/>
    <property type="match status" value="1"/>
</dbReference>
<dbReference type="PANTHER" id="PTHR11685">
    <property type="entry name" value="RBR FAMILY RING FINGER AND IBR DOMAIN-CONTAINING"/>
    <property type="match status" value="1"/>
</dbReference>
<name>A0AAW2YP03_9EUKA</name>
<dbReference type="SUPFAM" id="SSF57850">
    <property type="entry name" value="RING/U-box"/>
    <property type="match status" value="3"/>
</dbReference>
<keyword evidence="12" id="KW-1185">Reference proteome</keyword>
<feature type="domain" description="SAM" evidence="9">
    <location>
        <begin position="2"/>
        <end position="66"/>
    </location>
</feature>
<evidence type="ECO:0000259" key="9">
    <source>
        <dbReference type="PROSITE" id="PS50105"/>
    </source>
</evidence>
<dbReference type="Pfam" id="PF01485">
    <property type="entry name" value="IBR"/>
    <property type="match status" value="2"/>
</dbReference>
<dbReference type="InterPro" id="IPR013083">
    <property type="entry name" value="Znf_RING/FYVE/PHD"/>
</dbReference>
<evidence type="ECO:0000256" key="2">
    <source>
        <dbReference type="ARBA" id="ARBA00012251"/>
    </source>
</evidence>
<keyword evidence="5" id="KW-0677">Repeat</keyword>
<keyword evidence="8" id="KW-0862">Zinc</keyword>
<sequence>MQTKEEVGEWIASEVGLPQYRSSFVDNEITYPILLNLNTQDLKDMDITIIGHRKKIEMAIQNLKQPVHTKRNISHVVPTTQPSKKLKQSPLPAEALEISDEFKSLLLTGFPGVCMICMEEVDDLYPLMGCKGETHYCVSCLQTYLKTAIDSKKVPIRCPDVECRHEIHPTNINALLKRNEINKFERAGLENLVSPAGVDMSGKVVDDFPDIYKFLHCPTPNCTYIFAVDPTDEESVHLRCEVCKEHYCLKCKVKYHKGKTCIQHKRDRLNSGLMEQVLLMEYLKTNNVKMCPQCKKFIERSSGCQHMTCLCGHEFCFLCGKTDCECKEDAIDRDYRENSQE</sequence>
<comment type="catalytic activity">
    <reaction evidence="1">
        <text>[E2 ubiquitin-conjugating enzyme]-S-ubiquitinyl-L-cysteine + [acceptor protein]-L-lysine = [E2 ubiquitin-conjugating enzyme]-L-cysteine + [acceptor protein]-N(6)-ubiquitinyl-L-lysine.</text>
        <dbReference type="EC" id="2.3.2.31"/>
    </reaction>
</comment>
<dbReference type="Pfam" id="PF00536">
    <property type="entry name" value="SAM_1"/>
    <property type="match status" value="1"/>
</dbReference>
<evidence type="ECO:0000256" key="8">
    <source>
        <dbReference type="ARBA" id="ARBA00022833"/>
    </source>
</evidence>
<protein>
    <recommendedName>
        <fullName evidence="2">RBR-type E3 ubiquitin transferase</fullName>
        <ecNumber evidence="2">2.3.2.31</ecNumber>
    </recommendedName>
</protein>
<dbReference type="Gene3D" id="1.20.120.1750">
    <property type="match status" value="1"/>
</dbReference>
<gene>
    <name evidence="11" type="ORF">AKO1_008297</name>
</gene>
<dbReference type="SMART" id="SM00647">
    <property type="entry name" value="IBR"/>
    <property type="match status" value="2"/>
</dbReference>
<dbReference type="PROSITE" id="PS51873">
    <property type="entry name" value="TRIAD"/>
    <property type="match status" value="1"/>
</dbReference>
<dbReference type="InterPro" id="IPR031127">
    <property type="entry name" value="E3_UB_ligase_RBR"/>
</dbReference>
<dbReference type="InterPro" id="IPR044066">
    <property type="entry name" value="TRIAD_supradom"/>
</dbReference>
<dbReference type="SUPFAM" id="SSF47769">
    <property type="entry name" value="SAM/Pointed domain"/>
    <property type="match status" value="1"/>
</dbReference>
<keyword evidence="6" id="KW-0863">Zinc-finger</keyword>
<organism evidence="11 12">
    <name type="scientific">Acrasis kona</name>
    <dbReference type="NCBI Taxonomy" id="1008807"/>
    <lineage>
        <taxon>Eukaryota</taxon>
        <taxon>Discoba</taxon>
        <taxon>Heterolobosea</taxon>
        <taxon>Tetramitia</taxon>
        <taxon>Eutetramitia</taxon>
        <taxon>Acrasidae</taxon>
        <taxon>Acrasis</taxon>
    </lineage>
</organism>
<evidence type="ECO:0000256" key="4">
    <source>
        <dbReference type="ARBA" id="ARBA00022723"/>
    </source>
</evidence>
<feature type="domain" description="RING-type" evidence="10">
    <location>
        <begin position="110"/>
        <end position="337"/>
    </location>
</feature>
<dbReference type="SMART" id="SM00454">
    <property type="entry name" value="SAM"/>
    <property type="match status" value="1"/>
</dbReference>